<protein>
    <recommendedName>
        <fullName evidence="4">Ubiquitin-like protease family profile domain-containing protein</fullName>
    </recommendedName>
</protein>
<evidence type="ECO:0000256" key="1">
    <source>
        <dbReference type="SAM" id="MobiDB-lite"/>
    </source>
</evidence>
<feature type="compositionally biased region" description="Polar residues" evidence="1">
    <location>
        <begin position="56"/>
        <end position="76"/>
    </location>
</feature>
<dbReference type="InterPro" id="IPR038765">
    <property type="entry name" value="Papain-like_cys_pep_sf"/>
</dbReference>
<dbReference type="SUPFAM" id="SSF54001">
    <property type="entry name" value="Cysteine proteinases"/>
    <property type="match status" value="1"/>
</dbReference>
<organism evidence="2 3">
    <name type="scientific">Arachis hypogaea</name>
    <name type="common">Peanut</name>
    <dbReference type="NCBI Taxonomy" id="3818"/>
    <lineage>
        <taxon>Eukaryota</taxon>
        <taxon>Viridiplantae</taxon>
        <taxon>Streptophyta</taxon>
        <taxon>Embryophyta</taxon>
        <taxon>Tracheophyta</taxon>
        <taxon>Spermatophyta</taxon>
        <taxon>Magnoliopsida</taxon>
        <taxon>eudicotyledons</taxon>
        <taxon>Gunneridae</taxon>
        <taxon>Pentapetalae</taxon>
        <taxon>rosids</taxon>
        <taxon>fabids</taxon>
        <taxon>Fabales</taxon>
        <taxon>Fabaceae</taxon>
        <taxon>Papilionoideae</taxon>
        <taxon>50 kb inversion clade</taxon>
        <taxon>dalbergioids sensu lato</taxon>
        <taxon>Dalbergieae</taxon>
        <taxon>Pterocarpus clade</taxon>
        <taxon>Arachis</taxon>
    </lineage>
</organism>
<dbReference type="Proteomes" id="UP000289738">
    <property type="component" value="Chromosome A07"/>
</dbReference>
<feature type="compositionally biased region" description="Polar residues" evidence="1">
    <location>
        <begin position="96"/>
        <end position="112"/>
    </location>
</feature>
<keyword evidence="3" id="KW-1185">Reference proteome</keyword>
<dbReference type="AlphaFoldDB" id="A0A445CDI7"/>
<sequence length="468" mass="53896">MCLNVTRAAPDSELQIVEFRQQTPSQPLEVHPLALPLPSSVQEELIRDDFIYVPPQNETQQTSNNDPAKEQQQQSKEPLVAEQSEQEAHVNVRPLEQQQQSCEEPTAQQSEQAPVDVCPPEPKKQDVMVSLTSSVIEEFFKDDDVYDVSDEEQKQQSQEPPVARQSEQETLILSSFDSAAQPREREYKRPSFSLGISPPASQPSQPSQPTVSQLEILEEAVVDAGVTIALKFVEATSSEPTLPASKVYKTLEKKTKITNELIEKCYHWMTHVKQTKDSTNEYERVFVLKHEPLYEGLRKYFMSLMPEQQVHATVNPLPIALILNERKVKRYQEQIYIVPMDIVSDIDKSTNKAYRFDIQQYAHHRQFLDKRKLSSYPFLFVPICNGAPWWLWIADVNKKKFYVLDPVNKLPKDISDSRKKLNKFIKEIDSFRYQIGPQLLFHEMNKIGDQVIWESKAIKNPKAICCPL</sequence>
<accession>A0A445CDI7</accession>
<dbReference type="EMBL" id="SDMP01000007">
    <property type="protein sequence ID" value="RYR49026.1"/>
    <property type="molecule type" value="Genomic_DNA"/>
</dbReference>
<feature type="compositionally biased region" description="Low complexity" evidence="1">
    <location>
        <begin position="197"/>
        <end position="212"/>
    </location>
</feature>
<proteinExistence type="predicted"/>
<name>A0A445CDI7_ARAHY</name>
<gene>
    <name evidence="2" type="ORF">Ahy_A07g035304</name>
</gene>
<dbReference type="Gene3D" id="3.40.395.10">
    <property type="entry name" value="Adenoviral Proteinase, Chain A"/>
    <property type="match status" value="1"/>
</dbReference>
<feature type="region of interest" description="Disordered" evidence="1">
    <location>
        <begin position="148"/>
        <end position="212"/>
    </location>
</feature>
<reference evidence="2 3" key="1">
    <citation type="submission" date="2019-01" db="EMBL/GenBank/DDBJ databases">
        <title>Sequencing of cultivated peanut Arachis hypogaea provides insights into genome evolution and oil improvement.</title>
        <authorList>
            <person name="Chen X."/>
        </authorList>
    </citation>
    <scope>NUCLEOTIDE SEQUENCE [LARGE SCALE GENOMIC DNA]</scope>
    <source>
        <strain evidence="3">cv. Fuhuasheng</strain>
        <tissue evidence="2">Leaves</tissue>
    </source>
</reference>
<evidence type="ECO:0008006" key="4">
    <source>
        <dbReference type="Google" id="ProtNLM"/>
    </source>
</evidence>
<feature type="compositionally biased region" description="Polar residues" evidence="1">
    <location>
        <begin position="168"/>
        <end position="178"/>
    </location>
</feature>
<comment type="caution">
    <text evidence="2">The sequence shown here is derived from an EMBL/GenBank/DDBJ whole genome shotgun (WGS) entry which is preliminary data.</text>
</comment>
<evidence type="ECO:0000313" key="2">
    <source>
        <dbReference type="EMBL" id="RYR49026.1"/>
    </source>
</evidence>
<evidence type="ECO:0000313" key="3">
    <source>
        <dbReference type="Proteomes" id="UP000289738"/>
    </source>
</evidence>
<feature type="region of interest" description="Disordered" evidence="1">
    <location>
        <begin position="54"/>
        <end position="122"/>
    </location>
</feature>